<dbReference type="STRING" id="34475.A0A4Y9Y3I2"/>
<sequence length="312" mass="35992">MSAEDRDGYARQALESQYMHRVHVQPGGKKYEEVHDEAGAIMMLHDVIDISDRSFPQYFYNSDATKNLLYVRKLKSNGSRVVCKVAIATLEGERRLRHEATIYEASYTTTLHGTVMPMYYGLFRGKVDGHQLTCMVLEYCGDSLSKSLHHEDSTFREAVLKAYEQLHTEPVRLVKGNYEDYAYQDIIRRPNGQPCLIDFSRARRHTGKCYRSKLEFNTSRWSVEHELCGDILAVTDDAAFFTSGLLNLIALPKRQLTVTYREDAKPEDYWPDIGAALREEGYTDAQGHEVIREAIERYKEEAVRRRESLDTK</sequence>
<dbReference type="AlphaFoldDB" id="A0A4Y9Y3I2"/>
<organism evidence="1 2">
    <name type="scientific">Rhodofomes roseus</name>
    <dbReference type="NCBI Taxonomy" id="34475"/>
    <lineage>
        <taxon>Eukaryota</taxon>
        <taxon>Fungi</taxon>
        <taxon>Dikarya</taxon>
        <taxon>Basidiomycota</taxon>
        <taxon>Agaricomycotina</taxon>
        <taxon>Agaricomycetes</taxon>
        <taxon>Polyporales</taxon>
        <taxon>Rhodofomes</taxon>
    </lineage>
</organism>
<dbReference type="InterPro" id="IPR011009">
    <property type="entry name" value="Kinase-like_dom_sf"/>
</dbReference>
<accession>A0A4Y9Y3I2</accession>
<comment type="caution">
    <text evidence="1">The sequence shown here is derived from an EMBL/GenBank/DDBJ whole genome shotgun (WGS) entry which is preliminary data.</text>
</comment>
<evidence type="ECO:0000313" key="1">
    <source>
        <dbReference type="EMBL" id="TFY56333.1"/>
    </source>
</evidence>
<reference evidence="1 2" key="1">
    <citation type="submission" date="2019-01" db="EMBL/GenBank/DDBJ databases">
        <title>Genome sequencing of the rare red list fungi Fomitopsis rosea.</title>
        <authorList>
            <person name="Buettner E."/>
            <person name="Kellner H."/>
        </authorList>
    </citation>
    <scope>NUCLEOTIDE SEQUENCE [LARGE SCALE GENOMIC DNA]</scope>
    <source>
        <strain evidence="1 2">DSM 105464</strain>
    </source>
</reference>
<evidence type="ECO:0000313" key="2">
    <source>
        <dbReference type="Proteomes" id="UP000298390"/>
    </source>
</evidence>
<dbReference type="EMBL" id="SEKV01000513">
    <property type="protein sequence ID" value="TFY56333.1"/>
    <property type="molecule type" value="Genomic_DNA"/>
</dbReference>
<proteinExistence type="predicted"/>
<dbReference type="SUPFAM" id="SSF56112">
    <property type="entry name" value="Protein kinase-like (PK-like)"/>
    <property type="match status" value="1"/>
</dbReference>
<dbReference type="Proteomes" id="UP000298390">
    <property type="component" value="Unassembled WGS sequence"/>
</dbReference>
<gene>
    <name evidence="1" type="ORF">EVJ58_g7706</name>
</gene>
<protein>
    <submittedName>
        <fullName evidence="1">Uncharacterized protein</fullName>
    </submittedName>
</protein>
<name>A0A4Y9Y3I2_9APHY</name>